<dbReference type="EC" id="1.14.11.47" evidence="5"/>
<dbReference type="InterPro" id="IPR039994">
    <property type="entry name" value="NO66-like"/>
</dbReference>
<organism evidence="5 6">
    <name type="scientific">Alteraurantiacibacter palmitatis</name>
    <dbReference type="NCBI Taxonomy" id="2054628"/>
    <lineage>
        <taxon>Bacteria</taxon>
        <taxon>Pseudomonadati</taxon>
        <taxon>Pseudomonadota</taxon>
        <taxon>Alphaproteobacteria</taxon>
        <taxon>Sphingomonadales</taxon>
        <taxon>Erythrobacteraceae</taxon>
        <taxon>Alteraurantiacibacter</taxon>
    </lineage>
</organism>
<dbReference type="EMBL" id="JBHRST010000020">
    <property type="protein sequence ID" value="MFC3098641.1"/>
    <property type="molecule type" value="Genomic_DNA"/>
</dbReference>
<keyword evidence="3" id="KW-0408">Iron</keyword>
<gene>
    <name evidence="5" type="ORF">ACFODU_12670</name>
</gene>
<keyword evidence="2" id="KW-0479">Metal-binding</keyword>
<dbReference type="SUPFAM" id="SSF51197">
    <property type="entry name" value="Clavaminate synthase-like"/>
    <property type="match status" value="1"/>
</dbReference>
<keyword evidence="5" id="KW-0560">Oxidoreductase</keyword>
<keyword evidence="6" id="KW-1185">Reference proteome</keyword>
<dbReference type="GO" id="GO:0016491">
    <property type="term" value="F:oxidoreductase activity"/>
    <property type="evidence" value="ECO:0007669"/>
    <property type="project" value="UniProtKB-KW"/>
</dbReference>
<evidence type="ECO:0000256" key="1">
    <source>
        <dbReference type="ARBA" id="ARBA00001954"/>
    </source>
</evidence>
<sequence length="395" mass="42936">MQESATDGNPGLLARLIAPLAPEEFFARHYEKSWYCTPAPVGEFADLLTIDRIDEILSDSELPPGAISMAQAGRSLPAEDYLHAGGAVDRGAVIDNFRNGATIVLPQLHFADGKLYAFCLGLERDFGARIQTNIYLTPTNASGFGIHYDDHDVLVLQMAGAKKWEIYGQREGLPFRGEKFSSERDDPGPLQAEFVLQPGQCLYVPRGLCHRAANEGDGPSLHITIGILVQTWAEFVLEAVAEASLRIPQMRESLPRTLFLDESAHAANAAIFHRLMDQVRASVRFDATRAAMGSNFVLGQGPRVRGALTTLAGGLAEEDVLRVRPDTLFAIDPAGEEPQLRIAETAVALAADLAPQLQALLAKGRFAMADFAVEDRADLRDTVETLVAYGLLERG</sequence>
<evidence type="ECO:0000256" key="3">
    <source>
        <dbReference type="ARBA" id="ARBA00023004"/>
    </source>
</evidence>
<name>A0ABV7EAQ5_9SPHN</name>
<protein>
    <submittedName>
        <fullName evidence="5">Cupin domain-containing protein</fullName>
        <ecNumber evidence="5">1.14.11.47</ecNumber>
    </submittedName>
</protein>
<dbReference type="RefSeq" id="WP_336926375.1">
    <property type="nucleotide sequence ID" value="NZ_JBANRO010000007.1"/>
</dbReference>
<comment type="cofactor">
    <cofactor evidence="1">
        <name>Fe(2+)</name>
        <dbReference type="ChEBI" id="CHEBI:29033"/>
    </cofactor>
</comment>
<dbReference type="SMART" id="SM00558">
    <property type="entry name" value="JmjC"/>
    <property type="match status" value="1"/>
</dbReference>
<dbReference type="Pfam" id="PF08007">
    <property type="entry name" value="JmjC_2"/>
    <property type="match status" value="1"/>
</dbReference>
<evidence type="ECO:0000313" key="5">
    <source>
        <dbReference type="EMBL" id="MFC3098641.1"/>
    </source>
</evidence>
<dbReference type="Proteomes" id="UP001595456">
    <property type="component" value="Unassembled WGS sequence"/>
</dbReference>
<feature type="domain" description="JmjC" evidence="4">
    <location>
        <begin position="89"/>
        <end position="244"/>
    </location>
</feature>
<accession>A0ABV7EAQ5</accession>
<dbReference type="InterPro" id="IPR003347">
    <property type="entry name" value="JmjC_dom"/>
</dbReference>
<evidence type="ECO:0000259" key="4">
    <source>
        <dbReference type="PROSITE" id="PS51184"/>
    </source>
</evidence>
<evidence type="ECO:0000313" key="6">
    <source>
        <dbReference type="Proteomes" id="UP001595456"/>
    </source>
</evidence>
<reference evidence="6" key="1">
    <citation type="journal article" date="2019" name="Int. J. Syst. Evol. Microbiol.">
        <title>The Global Catalogue of Microorganisms (GCM) 10K type strain sequencing project: providing services to taxonomists for standard genome sequencing and annotation.</title>
        <authorList>
            <consortium name="The Broad Institute Genomics Platform"/>
            <consortium name="The Broad Institute Genome Sequencing Center for Infectious Disease"/>
            <person name="Wu L."/>
            <person name="Ma J."/>
        </authorList>
    </citation>
    <scope>NUCLEOTIDE SEQUENCE [LARGE SCALE GENOMIC DNA]</scope>
    <source>
        <strain evidence="6">KCTC 52607</strain>
    </source>
</reference>
<dbReference type="PANTHER" id="PTHR13096:SF9">
    <property type="entry name" value="BIFUNCTIONAL LYSINE-SPECIFIC DEMETHYLASE AND HISTIDYL-HYDROXYLASE"/>
    <property type="match status" value="1"/>
</dbReference>
<evidence type="ECO:0000256" key="2">
    <source>
        <dbReference type="ARBA" id="ARBA00022723"/>
    </source>
</evidence>
<dbReference type="PROSITE" id="PS51184">
    <property type="entry name" value="JMJC"/>
    <property type="match status" value="1"/>
</dbReference>
<dbReference type="Gene3D" id="2.60.120.650">
    <property type="entry name" value="Cupin"/>
    <property type="match status" value="1"/>
</dbReference>
<dbReference type="PANTHER" id="PTHR13096">
    <property type="entry name" value="MINA53 MYC INDUCED NUCLEAR ANTIGEN"/>
    <property type="match status" value="1"/>
</dbReference>
<proteinExistence type="predicted"/>
<comment type="caution">
    <text evidence="5">The sequence shown here is derived from an EMBL/GenBank/DDBJ whole genome shotgun (WGS) entry which is preliminary data.</text>
</comment>